<reference evidence="2" key="2">
    <citation type="submission" date="2022-01" db="EMBL/GenBank/DDBJ databases">
        <authorList>
            <person name="Yamashiro T."/>
            <person name="Shiraishi A."/>
            <person name="Satake H."/>
            <person name="Nakayama K."/>
        </authorList>
    </citation>
    <scope>NUCLEOTIDE SEQUENCE</scope>
</reference>
<proteinExistence type="predicted"/>
<name>A0ABQ5GPS9_9ASTR</name>
<gene>
    <name evidence="2" type="ORF">Tco_1044396</name>
</gene>
<evidence type="ECO:0000313" key="2">
    <source>
        <dbReference type="EMBL" id="GJT77671.1"/>
    </source>
</evidence>
<dbReference type="Proteomes" id="UP001151760">
    <property type="component" value="Unassembled WGS sequence"/>
</dbReference>
<organism evidence="2 3">
    <name type="scientific">Tanacetum coccineum</name>
    <dbReference type="NCBI Taxonomy" id="301880"/>
    <lineage>
        <taxon>Eukaryota</taxon>
        <taxon>Viridiplantae</taxon>
        <taxon>Streptophyta</taxon>
        <taxon>Embryophyta</taxon>
        <taxon>Tracheophyta</taxon>
        <taxon>Spermatophyta</taxon>
        <taxon>Magnoliopsida</taxon>
        <taxon>eudicotyledons</taxon>
        <taxon>Gunneridae</taxon>
        <taxon>Pentapetalae</taxon>
        <taxon>asterids</taxon>
        <taxon>campanulids</taxon>
        <taxon>Asterales</taxon>
        <taxon>Asteraceae</taxon>
        <taxon>Asteroideae</taxon>
        <taxon>Anthemideae</taxon>
        <taxon>Anthemidinae</taxon>
        <taxon>Tanacetum</taxon>
    </lineage>
</organism>
<feature type="region of interest" description="Disordered" evidence="1">
    <location>
        <begin position="69"/>
        <end position="93"/>
    </location>
</feature>
<dbReference type="EMBL" id="BQNB010018733">
    <property type="protein sequence ID" value="GJT77671.1"/>
    <property type="molecule type" value="Genomic_DNA"/>
</dbReference>
<protein>
    <submittedName>
        <fullName evidence="2">Uncharacterized protein</fullName>
    </submittedName>
</protein>
<sequence>MVINSPCLTDKKELAIPRQTATGKELSNPLMAGKSKEVGTLRYLGLVVPLTKVGDEVVHKELGDRMERAATTASSFNTEQDSGGYTPGSDEGSKKLNELTELCTKLFDRVTSLEKDLKQTKKVHVKALTKLGRMLKSGFEDMLKAFDREDLDTLWSLVKEKFRSAEPTEDMEQALWVELKRLYEPDKEDAL</sequence>
<accession>A0ABQ5GPS9</accession>
<evidence type="ECO:0000256" key="1">
    <source>
        <dbReference type="SAM" id="MobiDB-lite"/>
    </source>
</evidence>
<reference evidence="2" key="1">
    <citation type="journal article" date="2022" name="Int. J. Mol. Sci.">
        <title>Draft Genome of Tanacetum Coccineum: Genomic Comparison of Closely Related Tanacetum-Family Plants.</title>
        <authorList>
            <person name="Yamashiro T."/>
            <person name="Shiraishi A."/>
            <person name="Nakayama K."/>
            <person name="Satake H."/>
        </authorList>
    </citation>
    <scope>NUCLEOTIDE SEQUENCE</scope>
</reference>
<feature type="compositionally biased region" description="Polar residues" evidence="1">
    <location>
        <begin position="71"/>
        <end position="83"/>
    </location>
</feature>
<keyword evidence="3" id="KW-1185">Reference proteome</keyword>
<comment type="caution">
    <text evidence="2">The sequence shown here is derived from an EMBL/GenBank/DDBJ whole genome shotgun (WGS) entry which is preliminary data.</text>
</comment>
<evidence type="ECO:0000313" key="3">
    <source>
        <dbReference type="Proteomes" id="UP001151760"/>
    </source>
</evidence>